<keyword evidence="10" id="KW-0804">Transcription</keyword>
<feature type="domain" description="C2H2-type" evidence="13">
    <location>
        <begin position="289"/>
        <end position="316"/>
    </location>
</feature>
<dbReference type="PROSITE" id="PS00028">
    <property type="entry name" value="ZINC_FINGER_C2H2_1"/>
    <property type="match status" value="9"/>
</dbReference>
<keyword evidence="7" id="KW-0862">Zinc</keyword>
<feature type="domain" description="C2H2-type" evidence="13">
    <location>
        <begin position="261"/>
        <end position="288"/>
    </location>
</feature>
<feature type="domain" description="C2H2-type" evidence="13">
    <location>
        <begin position="233"/>
        <end position="260"/>
    </location>
</feature>
<evidence type="ECO:0000313" key="14">
    <source>
        <dbReference type="Ensembl" id="ENSXETP00000070323"/>
    </source>
</evidence>
<feature type="domain" description="C2H2-type" evidence="13">
    <location>
        <begin position="373"/>
        <end position="400"/>
    </location>
</feature>
<evidence type="ECO:0000256" key="11">
    <source>
        <dbReference type="ARBA" id="ARBA00023242"/>
    </source>
</evidence>
<dbReference type="FunFam" id="3.30.160.60:FF:000478">
    <property type="entry name" value="Zinc finger protein 133"/>
    <property type="match status" value="1"/>
</dbReference>
<evidence type="ECO:0000256" key="4">
    <source>
        <dbReference type="ARBA" id="ARBA00022723"/>
    </source>
</evidence>
<dbReference type="InterPro" id="IPR013087">
    <property type="entry name" value="Znf_C2H2_type"/>
</dbReference>
<dbReference type="GO" id="GO:0005634">
    <property type="term" value="C:nucleus"/>
    <property type="evidence" value="ECO:0007669"/>
    <property type="project" value="UniProtKB-SubCell"/>
</dbReference>
<dbReference type="AlphaFoldDB" id="A0A6I8QL43"/>
<evidence type="ECO:0000256" key="2">
    <source>
        <dbReference type="ARBA" id="ARBA00004123"/>
    </source>
</evidence>
<evidence type="ECO:0000256" key="6">
    <source>
        <dbReference type="ARBA" id="ARBA00022771"/>
    </source>
</evidence>
<dbReference type="SUPFAM" id="SSF57667">
    <property type="entry name" value="beta-beta-alpha zinc fingers"/>
    <property type="match status" value="4"/>
</dbReference>
<keyword evidence="4" id="KW-0479">Metal-binding</keyword>
<evidence type="ECO:0000256" key="12">
    <source>
        <dbReference type="PROSITE-ProRule" id="PRU00042"/>
    </source>
</evidence>
<protein>
    <submittedName>
        <fullName evidence="14">Gastrula zinc finger protein XlCGF17.1-like</fullName>
    </submittedName>
</protein>
<dbReference type="PANTHER" id="PTHR24394:SF48">
    <property type="entry name" value="ZINC FINGER PROTEIN 771"/>
    <property type="match status" value="1"/>
</dbReference>
<keyword evidence="8" id="KW-0805">Transcription regulation</keyword>
<feature type="domain" description="C2H2-type" evidence="13">
    <location>
        <begin position="345"/>
        <end position="372"/>
    </location>
</feature>
<keyword evidence="11" id="KW-0539">Nucleus</keyword>
<keyword evidence="6 12" id="KW-0863">Zinc-finger</keyword>
<evidence type="ECO:0000256" key="7">
    <source>
        <dbReference type="ARBA" id="ARBA00022833"/>
    </source>
</evidence>
<evidence type="ECO:0000256" key="9">
    <source>
        <dbReference type="ARBA" id="ARBA00023125"/>
    </source>
</evidence>
<dbReference type="FunFam" id="3.30.160.60:FF:000710">
    <property type="entry name" value="Zinc finger protein 768"/>
    <property type="match status" value="1"/>
</dbReference>
<evidence type="ECO:0000256" key="3">
    <source>
        <dbReference type="ARBA" id="ARBA00006991"/>
    </source>
</evidence>
<comment type="function">
    <text evidence="1">May be involved in transcriptional regulation.</text>
</comment>
<dbReference type="InterPro" id="IPR036236">
    <property type="entry name" value="Znf_C2H2_sf"/>
</dbReference>
<dbReference type="FunFam" id="3.30.160.60:FF:001270">
    <property type="entry name" value="zinc finger protein 583 isoform X1"/>
    <property type="match status" value="1"/>
</dbReference>
<evidence type="ECO:0000256" key="8">
    <source>
        <dbReference type="ARBA" id="ARBA00023015"/>
    </source>
</evidence>
<dbReference type="SMART" id="SM00355">
    <property type="entry name" value="ZnF_C2H2"/>
    <property type="match status" value="9"/>
</dbReference>
<keyword evidence="9" id="KW-0238">DNA-binding</keyword>
<evidence type="ECO:0000259" key="13">
    <source>
        <dbReference type="PROSITE" id="PS50157"/>
    </source>
</evidence>
<evidence type="ECO:0000256" key="10">
    <source>
        <dbReference type="ARBA" id="ARBA00023163"/>
    </source>
</evidence>
<reference evidence="14" key="2">
    <citation type="submission" date="2020-05" db="UniProtKB">
        <authorList>
            <consortium name="Ensembl"/>
        </authorList>
    </citation>
    <scope>IDENTIFICATION</scope>
</reference>
<organism evidence="14">
    <name type="scientific">Xenopus tropicalis</name>
    <name type="common">Western clawed frog</name>
    <name type="synonym">Silurana tropicalis</name>
    <dbReference type="NCBI Taxonomy" id="8364"/>
    <lineage>
        <taxon>Eukaryota</taxon>
        <taxon>Metazoa</taxon>
        <taxon>Chordata</taxon>
        <taxon>Craniata</taxon>
        <taxon>Vertebrata</taxon>
        <taxon>Euteleostomi</taxon>
        <taxon>Amphibia</taxon>
        <taxon>Batrachia</taxon>
        <taxon>Anura</taxon>
        <taxon>Pipoidea</taxon>
        <taxon>Pipidae</taxon>
        <taxon>Xenopodinae</taxon>
        <taxon>Xenopus</taxon>
        <taxon>Silurana</taxon>
    </lineage>
</organism>
<dbReference type="Bgee" id="ENSXETG00000036662">
    <property type="expression patterns" value="Expressed in brain and 12 other cell types or tissues"/>
</dbReference>
<dbReference type="PANTHER" id="PTHR24394">
    <property type="entry name" value="ZINC FINGER PROTEIN"/>
    <property type="match status" value="1"/>
</dbReference>
<feature type="domain" description="C2H2-type" evidence="13">
    <location>
        <begin position="317"/>
        <end position="344"/>
    </location>
</feature>
<feature type="domain" description="C2H2-type" evidence="13">
    <location>
        <begin position="401"/>
        <end position="428"/>
    </location>
</feature>
<dbReference type="FunFam" id="3.30.160.60:FF:002343">
    <property type="entry name" value="Zinc finger protein 33A"/>
    <property type="match status" value="1"/>
</dbReference>
<gene>
    <name evidence="14" type="primary">LOC100495617</name>
</gene>
<evidence type="ECO:0000256" key="5">
    <source>
        <dbReference type="ARBA" id="ARBA00022737"/>
    </source>
</evidence>
<accession>A0A6I8QL43</accession>
<sequence length="457" mass="50679">MAAINSIRHNSISRASVLCVPVHKGQLIFVCAGNYGISNALCCSSSSADEGCLGCFGVSDTPICALETDGSQRAVMEELMLGQHNPGGGPPDVQGALRAEGGTHVGDNVPLQAPRRRNRRARCDPVKVPTVLSAEVPSVRSAMQHFLNNKERKMFHLGLLAGADTEGNPDPSITVKSSSYICVECGQCFSYEVAYIEHRKLHKPFRLEAGAMGTVGSATKVPTFDQKRAGREFMCTECGKTFIGKSNLIVHQRTHTGEKPYGCIFCGKHFGRSSVLRKHERIHTGEKPYTCLYCGKQFSQNSGLKNHERIHTGEKPYACAECGRRFSQSADLMVHYRTHTGEKPFICVECGNSFIRSSDLVIHQRTHSGIKPFSCTECGKCFSQRSQIIRHRRTHTGERPFSCDVCMKSFILSSELKKHHRVHTGEKPYKCKECGKSFRHCSNMSRHQKMHVDILAM</sequence>
<proteinExistence type="inferred from homology"/>
<reference evidence="14" key="1">
    <citation type="journal article" date="2010" name="Science">
        <title>The genome of the Western clawed frog Xenopus tropicalis.</title>
        <authorList>
            <person name="Hellsten U."/>
            <person name="Harland R.M."/>
            <person name="Gilchrist M.J."/>
            <person name="Hendrix D."/>
            <person name="Jurka J."/>
            <person name="Kapitonov V."/>
            <person name="Ovcharenko I."/>
            <person name="Putnam N.H."/>
            <person name="Shu S."/>
            <person name="Taher L."/>
            <person name="Blitz I.L."/>
            <person name="Blumberg B."/>
            <person name="Dichmann D.S."/>
            <person name="Dubchak I."/>
            <person name="Amaya E."/>
            <person name="Detter J.C."/>
            <person name="Fletcher R."/>
            <person name="Gerhard D.S."/>
            <person name="Goodstein D."/>
            <person name="Graves T."/>
            <person name="Grigoriev I.V."/>
            <person name="Grimwood J."/>
            <person name="Kawashima T."/>
            <person name="Lindquist E."/>
            <person name="Lucas S.M."/>
            <person name="Mead P.E."/>
            <person name="Mitros T."/>
            <person name="Ogino H."/>
            <person name="Ohta Y."/>
            <person name="Poliakov A.V."/>
            <person name="Pollet N."/>
            <person name="Robert J."/>
            <person name="Salamov A."/>
            <person name="Sater A.K."/>
            <person name="Schmutz J."/>
            <person name="Terry A."/>
            <person name="Vize P.D."/>
            <person name="Warren W.C."/>
            <person name="Wells D."/>
            <person name="Wills A."/>
            <person name="Wilson R.K."/>
            <person name="Zimmerman L.B."/>
            <person name="Zorn A.M."/>
            <person name="Grainger R."/>
            <person name="Grammer T."/>
            <person name="Khokha M.K."/>
            <person name="Richardson P.M."/>
            <person name="Rokhsar D.S."/>
        </authorList>
    </citation>
    <scope>NUCLEOTIDE SEQUENCE [LARGE SCALE GENOMIC DNA]</scope>
    <source>
        <strain evidence="14">Nigerian</strain>
    </source>
</reference>
<evidence type="ECO:0000256" key="1">
    <source>
        <dbReference type="ARBA" id="ARBA00003767"/>
    </source>
</evidence>
<dbReference type="FunFam" id="3.30.160.60:FF:002075">
    <property type="entry name" value="zinc finger protein 646"/>
    <property type="match status" value="1"/>
</dbReference>
<dbReference type="PROSITE" id="PS50157">
    <property type="entry name" value="ZINC_FINGER_C2H2_2"/>
    <property type="match status" value="9"/>
</dbReference>
<dbReference type="GeneTree" id="ENSGT00940000162179"/>
<dbReference type="Gene3D" id="3.30.160.60">
    <property type="entry name" value="Classic Zinc Finger"/>
    <property type="match status" value="8"/>
</dbReference>
<dbReference type="FunFam" id="3.30.160.60:FF:000848">
    <property type="entry name" value="Zinc finger protein 35"/>
    <property type="match status" value="1"/>
</dbReference>
<dbReference type="GO" id="GO:0008270">
    <property type="term" value="F:zinc ion binding"/>
    <property type="evidence" value="ECO:0007669"/>
    <property type="project" value="UniProtKB-KW"/>
</dbReference>
<dbReference type="GO" id="GO:0003677">
    <property type="term" value="F:DNA binding"/>
    <property type="evidence" value="ECO:0007669"/>
    <property type="project" value="UniProtKB-KW"/>
</dbReference>
<comment type="similarity">
    <text evidence="3">Belongs to the krueppel C2H2-type zinc-finger protein family.</text>
</comment>
<feature type="domain" description="C2H2-type" evidence="13">
    <location>
        <begin position="180"/>
        <end position="207"/>
    </location>
</feature>
<comment type="subcellular location">
    <subcellularLocation>
        <location evidence="2">Nucleus</location>
    </subcellularLocation>
</comment>
<dbReference type="FunFam" id="3.30.160.60:FF:000936">
    <property type="entry name" value="Zinc finger protein 577"/>
    <property type="match status" value="1"/>
</dbReference>
<dbReference type="Ensembl" id="ENSXETT00000083091">
    <property type="protein sequence ID" value="ENSXETP00000070323"/>
    <property type="gene ID" value="ENSXETG00000036662"/>
</dbReference>
<dbReference type="Pfam" id="PF00096">
    <property type="entry name" value="zf-C2H2"/>
    <property type="match status" value="7"/>
</dbReference>
<dbReference type="InParanoid" id="A0A6I8QL43"/>
<name>A0A6I8QL43_XENTR</name>
<dbReference type="FunFam" id="3.30.160.60:FF:000557">
    <property type="entry name" value="zinc finger and SCAN domain-containing protein 29"/>
    <property type="match status" value="1"/>
</dbReference>
<keyword evidence="5" id="KW-0677">Repeat</keyword>
<feature type="domain" description="C2H2-type" evidence="13">
    <location>
        <begin position="429"/>
        <end position="451"/>
    </location>
</feature>